<gene>
    <name evidence="1" type="ORF">GLAREA_01444</name>
</gene>
<dbReference type="GeneID" id="19460502"/>
<keyword evidence="2" id="KW-1185">Reference proteome</keyword>
<sequence length="124" mass="14343">MICPTSMVTCARTSRESLPRATVKILNRKCDTCINPFSPQEDFRGVNECMAIFKDFLEKYALPQQLADEASEIRLKDVSMLVSQKERLDHLQRQMGSVLYGIKWTQLEAEEDVKIQLPRFVWTS</sequence>
<dbReference type="AlphaFoldDB" id="S3CG82"/>
<proteinExistence type="predicted"/>
<protein>
    <submittedName>
        <fullName evidence="1">Uncharacterized protein</fullName>
    </submittedName>
</protein>
<evidence type="ECO:0000313" key="1">
    <source>
        <dbReference type="EMBL" id="EPE25532.1"/>
    </source>
</evidence>
<organism evidence="1 2">
    <name type="scientific">Glarea lozoyensis (strain ATCC 20868 / MF5171)</name>
    <dbReference type="NCBI Taxonomy" id="1116229"/>
    <lineage>
        <taxon>Eukaryota</taxon>
        <taxon>Fungi</taxon>
        <taxon>Dikarya</taxon>
        <taxon>Ascomycota</taxon>
        <taxon>Pezizomycotina</taxon>
        <taxon>Leotiomycetes</taxon>
        <taxon>Helotiales</taxon>
        <taxon>Helotiaceae</taxon>
        <taxon>Glarea</taxon>
    </lineage>
</organism>
<dbReference type="Proteomes" id="UP000016922">
    <property type="component" value="Unassembled WGS sequence"/>
</dbReference>
<dbReference type="EMBL" id="KE145371">
    <property type="protein sequence ID" value="EPE25532.1"/>
    <property type="molecule type" value="Genomic_DNA"/>
</dbReference>
<accession>S3CG82</accession>
<name>S3CG82_GLAL2</name>
<reference evidence="1 2" key="1">
    <citation type="journal article" date="2013" name="BMC Genomics">
        <title>Genomics-driven discovery of the pneumocandin biosynthetic gene cluster in the fungus Glarea lozoyensis.</title>
        <authorList>
            <person name="Chen L."/>
            <person name="Yue Q."/>
            <person name="Zhang X."/>
            <person name="Xiang M."/>
            <person name="Wang C."/>
            <person name="Li S."/>
            <person name="Che Y."/>
            <person name="Ortiz-Lopez F.J."/>
            <person name="Bills G.F."/>
            <person name="Liu X."/>
            <person name="An Z."/>
        </authorList>
    </citation>
    <scope>NUCLEOTIDE SEQUENCE [LARGE SCALE GENOMIC DNA]</scope>
    <source>
        <strain evidence="2">ATCC 20868 / MF5171</strain>
    </source>
</reference>
<evidence type="ECO:0000313" key="2">
    <source>
        <dbReference type="Proteomes" id="UP000016922"/>
    </source>
</evidence>
<dbReference type="RefSeq" id="XP_008086851.1">
    <property type="nucleotide sequence ID" value="XM_008088660.1"/>
</dbReference>
<dbReference type="KEGG" id="glz:GLAREA_01444"/>
<dbReference type="HOGENOM" id="CLU_2004160_0_0_1"/>